<dbReference type="SUPFAM" id="SSF56935">
    <property type="entry name" value="Porins"/>
    <property type="match status" value="1"/>
</dbReference>
<dbReference type="AlphaFoldDB" id="A0A1X7EA24"/>
<dbReference type="PANTHER" id="PTHR38762:SF1">
    <property type="entry name" value="CRYPTIC OUTER MEMBRANE PORIN BGLH-RELATED"/>
    <property type="match status" value="1"/>
</dbReference>
<dbReference type="Pfam" id="PF02264">
    <property type="entry name" value="LamB"/>
    <property type="match status" value="1"/>
</dbReference>
<dbReference type="InterPro" id="IPR050286">
    <property type="entry name" value="G_neg_Bact_CarbUptk_Porin"/>
</dbReference>
<dbReference type="InterPro" id="IPR003192">
    <property type="entry name" value="Porin_LamB"/>
</dbReference>
<dbReference type="STRING" id="28094.SAMN06295900_105105"/>
<dbReference type="GO" id="GO:0009279">
    <property type="term" value="C:cell outer membrane"/>
    <property type="evidence" value="ECO:0007669"/>
    <property type="project" value="UniProtKB-SubCell"/>
</dbReference>
<dbReference type="GO" id="GO:0046930">
    <property type="term" value="C:pore complex"/>
    <property type="evidence" value="ECO:0007669"/>
    <property type="project" value="UniProtKB-KW"/>
</dbReference>
<keyword evidence="11" id="KW-1185">Reference proteome</keyword>
<keyword evidence="7" id="KW-0626">Porin</keyword>
<sequence length="413" mass="45235">MTSWRVMLLTMVFACPCEKAIAMELGDGFEFGGYVRAGVVSEHETDRGGVNKYALGYGAEEFRLGNEGDTYVELGLKKTFRFDGGVRWSAAYTATYWNDGANFRGLRGNGAYVAKEAYVATSGYRFSPSTEFWAGKRYIEREDVHIVDHFFYSVGGPTIDPGIGAHDIPLPAGARLGISVFRSQQRFSPTENREDATRMNVDVYDLPVARGGKLRVIGEVMHGHFPGGSGGTALTIKYDQADFPLRGVTNSVWLQGSTGYASLETGFGALENRSGTHSVRVIDSLGWQHGRFGGQLIAEYQRGQDEHDSGSTTGTSFGGRISYALARHVKLLSECGWTTLRVNGGPLQKLDKYTAALAFSTGPDLMTRPELRVYATHVAWNQAALDAQGPAWGSWSADRHATNMFGVQVESWW</sequence>
<dbReference type="GO" id="GO:0006811">
    <property type="term" value="P:monoatomic ion transport"/>
    <property type="evidence" value="ECO:0007669"/>
    <property type="project" value="UniProtKB-KW"/>
</dbReference>
<dbReference type="GO" id="GO:0015774">
    <property type="term" value="P:polysaccharide transport"/>
    <property type="evidence" value="ECO:0007669"/>
    <property type="project" value="TreeGrafter"/>
</dbReference>
<keyword evidence="9" id="KW-0998">Cell outer membrane</keyword>
<keyword evidence="8" id="KW-0472">Membrane</keyword>
<dbReference type="EMBL" id="FXAH01000005">
    <property type="protein sequence ID" value="SMF30240.1"/>
    <property type="molecule type" value="Genomic_DNA"/>
</dbReference>
<evidence type="ECO:0000256" key="3">
    <source>
        <dbReference type="ARBA" id="ARBA00022448"/>
    </source>
</evidence>
<dbReference type="GO" id="GO:0015288">
    <property type="term" value="F:porin activity"/>
    <property type="evidence" value="ECO:0007669"/>
    <property type="project" value="UniProtKB-KW"/>
</dbReference>
<comment type="similarity">
    <text evidence="2">Belongs to the porin LamB (TC 1.B.3) family.</text>
</comment>
<reference evidence="11" key="1">
    <citation type="submission" date="2017-04" db="EMBL/GenBank/DDBJ databases">
        <authorList>
            <person name="Varghese N."/>
            <person name="Submissions S."/>
        </authorList>
    </citation>
    <scope>NUCLEOTIDE SEQUENCE [LARGE SCALE GENOMIC DNA]</scope>
    <source>
        <strain evidence="11">Ballard 720</strain>
    </source>
</reference>
<dbReference type="GeneID" id="95553812"/>
<gene>
    <name evidence="10" type="ORF">SAMN06295900_105105</name>
</gene>
<evidence type="ECO:0000256" key="6">
    <source>
        <dbReference type="ARBA" id="ARBA00023065"/>
    </source>
</evidence>
<evidence type="ECO:0000256" key="8">
    <source>
        <dbReference type="ARBA" id="ARBA00023136"/>
    </source>
</evidence>
<dbReference type="RefSeq" id="WP_085227370.1">
    <property type="nucleotide sequence ID" value="NZ_BSQD01000004.1"/>
</dbReference>
<dbReference type="GO" id="GO:0015144">
    <property type="term" value="F:carbohydrate transmembrane transporter activity"/>
    <property type="evidence" value="ECO:0007669"/>
    <property type="project" value="TreeGrafter"/>
</dbReference>
<evidence type="ECO:0000256" key="5">
    <source>
        <dbReference type="ARBA" id="ARBA00022692"/>
    </source>
</evidence>
<proteinExistence type="inferred from homology"/>
<dbReference type="InterPro" id="IPR036998">
    <property type="entry name" value="Porin_LamB_sf"/>
</dbReference>
<accession>A0A1X7EA24</accession>
<keyword evidence="3" id="KW-0813">Transport</keyword>
<comment type="subcellular location">
    <subcellularLocation>
        <location evidence="1">Cell outer membrane</location>
        <topology evidence="1">Multi-pass membrane protein</topology>
    </subcellularLocation>
</comment>
<evidence type="ECO:0000313" key="10">
    <source>
        <dbReference type="EMBL" id="SMF30240.1"/>
    </source>
</evidence>
<dbReference type="PANTHER" id="PTHR38762">
    <property type="entry name" value="CRYPTIC OUTER MEMBRANE PORIN BGLH-RELATED"/>
    <property type="match status" value="1"/>
</dbReference>
<keyword evidence="4" id="KW-1134">Transmembrane beta strand</keyword>
<dbReference type="Gene3D" id="2.40.170.10">
    <property type="entry name" value="Porin, LamB type"/>
    <property type="match status" value="1"/>
</dbReference>
<keyword evidence="6" id="KW-0406">Ion transport</keyword>
<evidence type="ECO:0000256" key="7">
    <source>
        <dbReference type="ARBA" id="ARBA00023114"/>
    </source>
</evidence>
<dbReference type="Proteomes" id="UP000192911">
    <property type="component" value="Unassembled WGS sequence"/>
</dbReference>
<protein>
    <submittedName>
        <fullName evidence="10">Maltoporin</fullName>
    </submittedName>
</protein>
<dbReference type="OrthoDB" id="106611at2"/>
<evidence type="ECO:0000256" key="9">
    <source>
        <dbReference type="ARBA" id="ARBA00023237"/>
    </source>
</evidence>
<evidence type="ECO:0000313" key="11">
    <source>
        <dbReference type="Proteomes" id="UP000192911"/>
    </source>
</evidence>
<keyword evidence="5" id="KW-0812">Transmembrane</keyword>
<evidence type="ECO:0000256" key="2">
    <source>
        <dbReference type="ARBA" id="ARBA00007055"/>
    </source>
</evidence>
<evidence type="ECO:0000256" key="1">
    <source>
        <dbReference type="ARBA" id="ARBA00004571"/>
    </source>
</evidence>
<name>A0A1X7EA24_TRICW</name>
<organism evidence="10 11">
    <name type="scientific">Trinickia caryophylli</name>
    <name type="common">Paraburkholderia caryophylli</name>
    <dbReference type="NCBI Taxonomy" id="28094"/>
    <lineage>
        <taxon>Bacteria</taxon>
        <taxon>Pseudomonadati</taxon>
        <taxon>Pseudomonadota</taxon>
        <taxon>Betaproteobacteria</taxon>
        <taxon>Burkholderiales</taxon>
        <taxon>Burkholderiaceae</taxon>
        <taxon>Trinickia</taxon>
    </lineage>
</organism>
<evidence type="ECO:0000256" key="4">
    <source>
        <dbReference type="ARBA" id="ARBA00022452"/>
    </source>
</evidence>